<comment type="caution">
    <text evidence="9">The sequence shown here is derived from an EMBL/GenBank/DDBJ whole genome shotgun (WGS) entry which is preliminary data.</text>
</comment>
<dbReference type="AlphaFoldDB" id="A0A8S9ZUN6"/>
<dbReference type="InterPro" id="IPR004827">
    <property type="entry name" value="bZIP"/>
</dbReference>
<keyword evidence="3" id="KW-0805">Transcription regulation</keyword>
<dbReference type="EMBL" id="JABEBT010000025">
    <property type="protein sequence ID" value="KAF7636954.1"/>
    <property type="molecule type" value="Genomic_DNA"/>
</dbReference>
<dbReference type="FunFam" id="1.20.5.170:FF:000025">
    <property type="entry name" value="nuclear factor interleukin-3-regulated protein-like"/>
    <property type="match status" value="1"/>
</dbReference>
<evidence type="ECO:0000313" key="10">
    <source>
        <dbReference type="Proteomes" id="UP000605970"/>
    </source>
</evidence>
<proteinExistence type="inferred from homology"/>
<evidence type="ECO:0000256" key="7">
    <source>
        <dbReference type="SAM" id="MobiDB-lite"/>
    </source>
</evidence>
<dbReference type="Proteomes" id="UP000605970">
    <property type="component" value="Unassembled WGS sequence"/>
</dbReference>
<evidence type="ECO:0000256" key="4">
    <source>
        <dbReference type="ARBA" id="ARBA00023125"/>
    </source>
</evidence>
<feature type="domain" description="BZIP" evidence="8">
    <location>
        <begin position="105"/>
        <end position="163"/>
    </location>
</feature>
<evidence type="ECO:0000256" key="5">
    <source>
        <dbReference type="ARBA" id="ARBA00023163"/>
    </source>
</evidence>
<keyword evidence="5" id="KW-0804">Transcription</keyword>
<dbReference type="InterPro" id="IPR046347">
    <property type="entry name" value="bZIP_sf"/>
</dbReference>
<dbReference type="GO" id="GO:0000981">
    <property type="term" value="F:DNA-binding transcription factor activity, RNA polymerase II-specific"/>
    <property type="evidence" value="ECO:0007669"/>
    <property type="project" value="TreeGrafter"/>
</dbReference>
<evidence type="ECO:0000256" key="1">
    <source>
        <dbReference type="ARBA" id="ARBA00004123"/>
    </source>
</evidence>
<evidence type="ECO:0000313" key="9">
    <source>
        <dbReference type="EMBL" id="KAF7636954.1"/>
    </source>
</evidence>
<accession>A0A8S9ZUN6</accession>
<dbReference type="PROSITE" id="PS50217">
    <property type="entry name" value="BZIP"/>
    <property type="match status" value="1"/>
</dbReference>
<feature type="region of interest" description="Disordered" evidence="7">
    <location>
        <begin position="84"/>
        <end position="137"/>
    </location>
</feature>
<dbReference type="SUPFAM" id="SSF57959">
    <property type="entry name" value="Leucine zipper domain"/>
    <property type="match status" value="1"/>
</dbReference>
<gene>
    <name evidence="9" type="ORF">Mgra_00003694</name>
</gene>
<sequence length="171" mass="20018">MISGSSVQNFWFPDPGSLYASPSDQSSSFTSTHQSPAMMTNKPETKMITSQYLTTNMPTFIPQSYQYQKLEKVVQSAIYAASGVGIERTRPAKRRPRPVPEEKKDEAYKERRRKNNDSARRSRELRRRKEDEIQQRNNQLEKENAELRQKINVLNLEVLHLKQWLWNQGKC</sequence>
<dbReference type="Pfam" id="PF07716">
    <property type="entry name" value="bZIP_2"/>
    <property type="match status" value="1"/>
</dbReference>
<evidence type="ECO:0000256" key="6">
    <source>
        <dbReference type="ARBA" id="ARBA00023242"/>
    </source>
</evidence>
<reference evidence="9" key="1">
    <citation type="journal article" date="2020" name="Ecol. Evol.">
        <title>Genome structure and content of the rice root-knot nematode (Meloidogyne graminicola).</title>
        <authorList>
            <person name="Phan N.T."/>
            <person name="Danchin E.G.J."/>
            <person name="Klopp C."/>
            <person name="Perfus-Barbeoch L."/>
            <person name="Kozlowski D.K."/>
            <person name="Koutsovoulos G.D."/>
            <person name="Lopez-Roques C."/>
            <person name="Bouchez O."/>
            <person name="Zahm M."/>
            <person name="Besnard G."/>
            <person name="Bellafiore S."/>
        </authorList>
    </citation>
    <scope>NUCLEOTIDE SEQUENCE</scope>
    <source>
        <strain evidence="9">VN-18</strain>
    </source>
</reference>
<evidence type="ECO:0000259" key="8">
    <source>
        <dbReference type="PROSITE" id="PS50217"/>
    </source>
</evidence>
<organism evidence="9 10">
    <name type="scientific">Meloidogyne graminicola</name>
    <dbReference type="NCBI Taxonomy" id="189291"/>
    <lineage>
        <taxon>Eukaryota</taxon>
        <taxon>Metazoa</taxon>
        <taxon>Ecdysozoa</taxon>
        <taxon>Nematoda</taxon>
        <taxon>Chromadorea</taxon>
        <taxon>Rhabditida</taxon>
        <taxon>Tylenchina</taxon>
        <taxon>Tylenchomorpha</taxon>
        <taxon>Tylenchoidea</taxon>
        <taxon>Meloidogynidae</taxon>
        <taxon>Meloidogyninae</taxon>
        <taxon>Meloidogyne</taxon>
    </lineage>
</organism>
<dbReference type="GO" id="GO:0000978">
    <property type="term" value="F:RNA polymerase II cis-regulatory region sequence-specific DNA binding"/>
    <property type="evidence" value="ECO:0007669"/>
    <property type="project" value="TreeGrafter"/>
</dbReference>
<dbReference type="PANTHER" id="PTHR11988:SF27">
    <property type="entry name" value="GH27708P"/>
    <property type="match status" value="1"/>
</dbReference>
<dbReference type="CDD" id="cd14695">
    <property type="entry name" value="bZIP_HLF"/>
    <property type="match status" value="1"/>
</dbReference>
<dbReference type="InterPro" id="IPR040223">
    <property type="entry name" value="PAR_bZIP"/>
</dbReference>
<comment type="subcellular location">
    <subcellularLocation>
        <location evidence="1">Nucleus</location>
    </subcellularLocation>
</comment>
<feature type="compositionally biased region" description="Basic and acidic residues" evidence="7">
    <location>
        <begin position="98"/>
        <end position="137"/>
    </location>
</feature>
<dbReference type="PANTHER" id="PTHR11988">
    <property type="entry name" value="THYROTROPH EMBRYONIC FACTOR RELATED"/>
    <property type="match status" value="1"/>
</dbReference>
<dbReference type="Gene3D" id="1.20.5.170">
    <property type="match status" value="1"/>
</dbReference>
<evidence type="ECO:0000256" key="2">
    <source>
        <dbReference type="ARBA" id="ARBA00006079"/>
    </source>
</evidence>
<feature type="region of interest" description="Disordered" evidence="7">
    <location>
        <begin position="21"/>
        <end position="42"/>
    </location>
</feature>
<name>A0A8S9ZUN6_9BILA</name>
<comment type="similarity">
    <text evidence="2">Belongs to the bZIP family. NFIL3 subfamily.</text>
</comment>
<dbReference type="SMART" id="SM00338">
    <property type="entry name" value="BRLZ"/>
    <property type="match status" value="1"/>
</dbReference>
<keyword evidence="6" id="KW-0539">Nucleus</keyword>
<keyword evidence="10" id="KW-1185">Reference proteome</keyword>
<dbReference type="OrthoDB" id="5877447at2759"/>
<keyword evidence="4" id="KW-0238">DNA-binding</keyword>
<dbReference type="GO" id="GO:0005634">
    <property type="term" value="C:nucleus"/>
    <property type="evidence" value="ECO:0007669"/>
    <property type="project" value="UniProtKB-SubCell"/>
</dbReference>
<feature type="compositionally biased region" description="Low complexity" evidence="7">
    <location>
        <begin position="21"/>
        <end position="36"/>
    </location>
</feature>
<evidence type="ECO:0000256" key="3">
    <source>
        <dbReference type="ARBA" id="ARBA00023015"/>
    </source>
</evidence>
<protein>
    <submittedName>
        <fullName evidence="9">BZIP domain-containing protein</fullName>
    </submittedName>
</protein>